<sequence length="75" mass="7647">MGADPEVINMSAPDQSARIAALEARIAALEAQAARPVLVQTTVTADATDMNAVVKHAIRVATNAFQGSLTGGDNA</sequence>
<comment type="caution">
    <text evidence="1">The sequence shown here is derived from an EMBL/GenBank/DDBJ whole genome shotgun (WGS) entry which is preliminary data.</text>
</comment>
<dbReference type="EMBL" id="BMYI01000005">
    <property type="protein sequence ID" value="GHC22265.1"/>
    <property type="molecule type" value="Genomic_DNA"/>
</dbReference>
<dbReference type="Proteomes" id="UP000658305">
    <property type="component" value="Unassembled WGS sequence"/>
</dbReference>
<evidence type="ECO:0000313" key="2">
    <source>
        <dbReference type="Proteomes" id="UP000658305"/>
    </source>
</evidence>
<keyword evidence="2" id="KW-1185">Reference proteome</keyword>
<accession>A0ABQ3FFI9</accession>
<reference evidence="2" key="1">
    <citation type="journal article" date="2019" name="Int. J. Syst. Evol. Microbiol.">
        <title>The Global Catalogue of Microorganisms (GCM) 10K type strain sequencing project: providing services to taxonomists for standard genome sequencing and annotation.</title>
        <authorList>
            <consortium name="The Broad Institute Genomics Platform"/>
            <consortium name="The Broad Institute Genome Sequencing Center for Infectious Disease"/>
            <person name="Wu L."/>
            <person name="Ma J."/>
        </authorList>
    </citation>
    <scope>NUCLEOTIDE SEQUENCE [LARGE SCALE GENOMIC DNA]</scope>
    <source>
        <strain evidence="2">KCTC 23298</strain>
    </source>
</reference>
<name>A0ABQ3FFI9_9RHOB</name>
<evidence type="ECO:0000313" key="1">
    <source>
        <dbReference type="EMBL" id="GHC22265.1"/>
    </source>
</evidence>
<proteinExistence type="predicted"/>
<gene>
    <name evidence="1" type="ORF">GCM10007291_22060</name>
</gene>
<organism evidence="1 2">
    <name type="scientific">Gemmobacter nanjingensis</name>
    <dbReference type="NCBI Taxonomy" id="488454"/>
    <lineage>
        <taxon>Bacteria</taxon>
        <taxon>Pseudomonadati</taxon>
        <taxon>Pseudomonadota</taxon>
        <taxon>Alphaproteobacteria</taxon>
        <taxon>Rhodobacterales</taxon>
        <taxon>Paracoccaceae</taxon>
        <taxon>Gemmobacter</taxon>
    </lineage>
</organism>
<protein>
    <submittedName>
        <fullName evidence="1">Uncharacterized protein</fullName>
    </submittedName>
</protein>